<dbReference type="EMBL" id="JACCKA010000081">
    <property type="protein sequence ID" value="NZA27557.1"/>
    <property type="molecule type" value="Genomic_DNA"/>
</dbReference>
<dbReference type="RefSeq" id="WP_180679334.1">
    <property type="nucleotide sequence ID" value="NZ_JACCKA010000081.1"/>
</dbReference>
<comment type="caution">
    <text evidence="2">The sequence shown here is derived from an EMBL/GenBank/DDBJ whole genome shotgun (WGS) entry which is preliminary data.</text>
</comment>
<organism evidence="2 3">
    <name type="scientific">Luteimonas salinisoli</name>
    <dbReference type="NCBI Taxonomy" id="2752307"/>
    <lineage>
        <taxon>Bacteria</taxon>
        <taxon>Pseudomonadati</taxon>
        <taxon>Pseudomonadota</taxon>
        <taxon>Gammaproteobacteria</taxon>
        <taxon>Lysobacterales</taxon>
        <taxon>Lysobacteraceae</taxon>
        <taxon>Luteimonas</taxon>
    </lineage>
</organism>
<accession>A0A853JG59</accession>
<gene>
    <name evidence="2" type="ORF">H0E84_14340</name>
</gene>
<keyword evidence="3" id="KW-1185">Reference proteome</keyword>
<reference evidence="2 3" key="1">
    <citation type="submission" date="2020-07" db="EMBL/GenBank/DDBJ databases">
        <title>Luteimonas sp. SJ-92.</title>
        <authorList>
            <person name="Huang X.-X."/>
            <person name="Xu L."/>
            <person name="Sun J.-Q."/>
        </authorList>
    </citation>
    <scope>NUCLEOTIDE SEQUENCE [LARGE SCALE GENOMIC DNA]</scope>
    <source>
        <strain evidence="2 3">SJ-92</strain>
    </source>
</reference>
<proteinExistence type="predicted"/>
<sequence length="109" mass="11987">MKEPRDPASPAVYDEWWLATLGRTVVWARLRIRAGGTAEVFDSDGNTLSYDTEDSARGALLDAGFVAYDGLDGEDALERGFALDELAPPRADSDEQLRPRMMQRLGGRA</sequence>
<evidence type="ECO:0000313" key="3">
    <source>
        <dbReference type="Proteomes" id="UP000578091"/>
    </source>
</evidence>
<name>A0A853JG59_9GAMM</name>
<evidence type="ECO:0000313" key="2">
    <source>
        <dbReference type="EMBL" id="NZA27557.1"/>
    </source>
</evidence>
<dbReference type="Proteomes" id="UP000578091">
    <property type="component" value="Unassembled WGS sequence"/>
</dbReference>
<evidence type="ECO:0000256" key="1">
    <source>
        <dbReference type="SAM" id="MobiDB-lite"/>
    </source>
</evidence>
<feature type="region of interest" description="Disordered" evidence="1">
    <location>
        <begin position="88"/>
        <end position="109"/>
    </location>
</feature>
<dbReference type="AlphaFoldDB" id="A0A853JG59"/>
<protein>
    <submittedName>
        <fullName evidence="2">Uncharacterized protein</fullName>
    </submittedName>
</protein>